<feature type="compositionally biased region" description="Basic and acidic residues" evidence="2">
    <location>
        <begin position="659"/>
        <end position="677"/>
    </location>
</feature>
<dbReference type="Proteomes" id="UP000002320">
    <property type="component" value="Unassembled WGS sequence"/>
</dbReference>
<dbReference type="EMBL" id="DS232491">
    <property type="protein sequence ID" value="EDS42535.1"/>
    <property type="molecule type" value="Genomic_DNA"/>
</dbReference>
<dbReference type="KEGG" id="cqu:CpipJ_CPIJ015870"/>
<evidence type="ECO:0000313" key="4">
    <source>
        <dbReference type="EnsemblMetazoa" id="CPIJ015870-PA"/>
    </source>
</evidence>
<reference evidence="3" key="1">
    <citation type="submission" date="2007-03" db="EMBL/GenBank/DDBJ databases">
        <title>Annotation of Culex pipiens quinquefasciatus.</title>
        <authorList>
            <consortium name="The Broad Institute Genome Sequencing Platform"/>
            <person name="Atkinson P.W."/>
            <person name="Hemingway J."/>
            <person name="Christensen B.M."/>
            <person name="Higgs S."/>
            <person name="Kodira C."/>
            <person name="Hannick L."/>
            <person name="Megy K."/>
            <person name="O'Leary S."/>
            <person name="Pearson M."/>
            <person name="Haas B.J."/>
            <person name="Mauceli E."/>
            <person name="Wortman J.R."/>
            <person name="Lee N.H."/>
            <person name="Guigo R."/>
            <person name="Stanke M."/>
            <person name="Alvarado L."/>
            <person name="Amedeo P."/>
            <person name="Antoine C.H."/>
            <person name="Arensburger P."/>
            <person name="Bidwell S.L."/>
            <person name="Crawford M."/>
            <person name="Camaro F."/>
            <person name="Devon K."/>
            <person name="Engels R."/>
            <person name="Hammond M."/>
            <person name="Howarth C."/>
            <person name="Koehrsen M."/>
            <person name="Lawson D."/>
            <person name="Montgomery P."/>
            <person name="Nene V."/>
            <person name="Nusbaum C."/>
            <person name="Puiu D."/>
            <person name="Romero-Severson J."/>
            <person name="Severson D.W."/>
            <person name="Shumway M."/>
            <person name="Sisk P."/>
            <person name="Stolte C."/>
            <person name="Zeng Q."/>
            <person name="Eisenstadt E."/>
            <person name="Fraser-Liggett C."/>
            <person name="Strausberg R."/>
            <person name="Galagan J."/>
            <person name="Birren B."/>
            <person name="Collins F.H."/>
        </authorList>
    </citation>
    <scope>NUCLEOTIDE SEQUENCE [LARGE SCALE GENOMIC DNA]</scope>
    <source>
        <strain evidence="3">JHB</strain>
    </source>
</reference>
<dbReference type="VEuPathDB" id="VectorBase:CPIJ015870"/>
<dbReference type="HOGENOM" id="CLU_429761_0_0_1"/>
<dbReference type="VEuPathDB" id="VectorBase:CQUJHB002308"/>
<dbReference type="Gene3D" id="3.30.40.230">
    <property type="match status" value="1"/>
</dbReference>
<evidence type="ECO:0000313" key="3">
    <source>
        <dbReference type="EMBL" id="EDS42535.1"/>
    </source>
</evidence>
<name>B0X8J0_CULQU</name>
<feature type="region of interest" description="Disordered" evidence="2">
    <location>
        <begin position="650"/>
        <end position="684"/>
    </location>
</feature>
<proteinExistence type="predicted"/>
<dbReference type="GO" id="GO:0004820">
    <property type="term" value="F:glycine-tRNA ligase activity"/>
    <property type="evidence" value="ECO:0007669"/>
    <property type="project" value="TreeGrafter"/>
</dbReference>
<accession>B0X8J0</accession>
<dbReference type="EnsemblMetazoa" id="CPIJ015870-RA">
    <property type="protein sequence ID" value="CPIJ015870-PA"/>
    <property type="gene ID" value="CPIJ015870"/>
</dbReference>
<dbReference type="OrthoDB" id="1933107at2759"/>
<feature type="coiled-coil region" evidence="1">
    <location>
        <begin position="409"/>
        <end position="436"/>
    </location>
</feature>
<sequence length="684" mass="74438">MNYVTPELLQHILSVLSHGKFREFGLDVRALCAAAVPGLSAGACTGGSSAVTLPGGLGCFGRSGHSQLPVAAAVARNGHCLGQSGDGNRLHVYGLAGGLQEPPAEGWRQEKHGAGCGQDYFVDVLDQQQPPPGVLRQHRGMKAPFIASALGSRIFPRPSVESLAGGPLNSPFPLLSIPPIGTLNMAGAEHASFPEIGSRAVSKKVEDEANSYLQRIYSHPQQNNLSRLGGMGEPPPRTPAIRCWWPSAMICRGLISVPSSTGWPRSSDLTKVSFVYCAAADCAMQNDWRRVELEVSACVAVHTTFRIAGCEGCLLSPSHVIRKKRRGKLPKATAPTVLLAEFRSGFRCLADSGRGDGWRDGREVLRVGGAEAILTPEAVLKSLGHVDRFADLVVKDVKNGNCFRLDQLIKDHLEKLASAKDATKELKDECEDAQRIFANFKRLPELTAKSQQIKIRDTVLLKIGIPSVRLSFRQHMCNVAHGPSRVRQLGRRHPAPNTIEVTEVVSNKPTIGTPEKEDNDITELPAKLSLSELETTGKNPTDSGASALTSVDISHKVDDSSGSISRQTSWLGLIYDRRCFRQAGRRGPAKERWTRAIRADNGQGRKISSLVEVILLDGFRDLRCMYPEIWSAVQQGRRGLQTSAVRFLRSHPTTGSKRNQVETDRDGGKRDNGDNYRYRTGPVS</sequence>
<dbReference type="InParanoid" id="B0X8J0"/>
<dbReference type="InterPro" id="IPR045864">
    <property type="entry name" value="aa-tRNA-synth_II/BPL/LPL"/>
</dbReference>
<reference evidence="4" key="2">
    <citation type="submission" date="2020-05" db="UniProtKB">
        <authorList>
            <consortium name="EnsemblMetazoa"/>
        </authorList>
    </citation>
    <scope>IDENTIFICATION</scope>
    <source>
        <strain evidence="4">JHB</strain>
    </source>
</reference>
<keyword evidence="1" id="KW-0175">Coiled coil</keyword>
<dbReference type="AlphaFoldDB" id="B0X8J0"/>
<dbReference type="eggNOG" id="KOG2298">
    <property type="taxonomic scope" value="Eukaryota"/>
</dbReference>
<keyword evidence="5" id="KW-1185">Reference proteome</keyword>
<dbReference type="GO" id="GO:0005739">
    <property type="term" value="C:mitochondrion"/>
    <property type="evidence" value="ECO:0007669"/>
    <property type="project" value="TreeGrafter"/>
</dbReference>
<evidence type="ECO:0000256" key="1">
    <source>
        <dbReference type="SAM" id="Coils"/>
    </source>
</evidence>
<evidence type="ECO:0000256" key="2">
    <source>
        <dbReference type="SAM" id="MobiDB-lite"/>
    </source>
</evidence>
<gene>
    <name evidence="4" type="primary">6049165</name>
    <name evidence="3" type="ORF">CpipJ_CPIJ015870</name>
</gene>
<protein>
    <submittedName>
        <fullName evidence="3 4">Ccr4-not transcription complex</fullName>
    </submittedName>
</protein>
<dbReference type="InterPro" id="IPR027031">
    <property type="entry name" value="Gly-tRNA_synthase/POLG2"/>
</dbReference>
<dbReference type="GO" id="GO:0070150">
    <property type="term" value="P:mitochondrial glycyl-tRNA aminoacylation"/>
    <property type="evidence" value="ECO:0007669"/>
    <property type="project" value="TreeGrafter"/>
</dbReference>
<dbReference type="PANTHER" id="PTHR10745:SF0">
    <property type="entry name" value="GLYCINE--TRNA LIGASE"/>
    <property type="match status" value="1"/>
</dbReference>
<dbReference type="STRING" id="7176.B0X8J0"/>
<evidence type="ECO:0000313" key="5">
    <source>
        <dbReference type="Proteomes" id="UP000002320"/>
    </source>
</evidence>
<dbReference type="SUPFAM" id="SSF55681">
    <property type="entry name" value="Class II aaRS and biotin synthetases"/>
    <property type="match status" value="1"/>
</dbReference>
<dbReference type="PANTHER" id="PTHR10745">
    <property type="entry name" value="GLYCYL-TRNA SYNTHETASE/DNA POLYMERASE SUBUNIT GAMMA-2"/>
    <property type="match status" value="1"/>
</dbReference>
<organism>
    <name type="scientific">Culex quinquefasciatus</name>
    <name type="common">Southern house mosquito</name>
    <name type="synonym">Culex pungens</name>
    <dbReference type="NCBI Taxonomy" id="7176"/>
    <lineage>
        <taxon>Eukaryota</taxon>
        <taxon>Metazoa</taxon>
        <taxon>Ecdysozoa</taxon>
        <taxon>Arthropoda</taxon>
        <taxon>Hexapoda</taxon>
        <taxon>Insecta</taxon>
        <taxon>Pterygota</taxon>
        <taxon>Neoptera</taxon>
        <taxon>Endopterygota</taxon>
        <taxon>Diptera</taxon>
        <taxon>Nematocera</taxon>
        <taxon>Culicoidea</taxon>
        <taxon>Culicidae</taxon>
        <taxon>Culicinae</taxon>
        <taxon>Culicini</taxon>
        <taxon>Culex</taxon>
        <taxon>Culex</taxon>
    </lineage>
</organism>